<feature type="transmembrane region" description="Helical" evidence="2">
    <location>
        <begin position="49"/>
        <end position="71"/>
    </location>
</feature>
<evidence type="ECO:0000313" key="3">
    <source>
        <dbReference type="EMBL" id="SDN45206.1"/>
    </source>
</evidence>
<evidence type="ECO:0000256" key="2">
    <source>
        <dbReference type="SAM" id="Phobius"/>
    </source>
</evidence>
<dbReference type="EMBL" id="FNIM01000004">
    <property type="protein sequence ID" value="SDN45206.1"/>
    <property type="molecule type" value="Genomic_DNA"/>
</dbReference>
<sequence>MASKKNEPTPHSKFYGLLLTIAIILGVPGVVGIYLWISNHVEGSVRIPVILLIFPVLLFVAIAGVIDDSILNRSPRLVRNKDRYLLAQKLGHDPITGAPLSADGYAPAQGYPAPGAAPYGSGPQPQAQAAQVSQYGYGQAQATQALQGYGQVPAGSQSTAPGHGYAQPPSAQRGTQGYAGQGYGGQGYGQAPPQGQPGTYGSYGSGAPTA</sequence>
<feature type="transmembrane region" description="Helical" evidence="2">
    <location>
        <begin position="14"/>
        <end position="37"/>
    </location>
</feature>
<reference evidence="4" key="1">
    <citation type="submission" date="2016-10" db="EMBL/GenBank/DDBJ databases">
        <authorList>
            <person name="Varghese N."/>
            <person name="Submissions S."/>
        </authorList>
    </citation>
    <scope>NUCLEOTIDE SEQUENCE [LARGE SCALE GENOMIC DNA]</scope>
    <source>
        <strain evidence="4">DSM 27982</strain>
    </source>
</reference>
<keyword evidence="4" id="KW-1185">Reference proteome</keyword>
<name>A0A1H0BHS3_9ACTO</name>
<feature type="compositionally biased region" description="Low complexity" evidence="1">
    <location>
        <begin position="189"/>
        <end position="200"/>
    </location>
</feature>
<keyword evidence="2" id="KW-1133">Transmembrane helix</keyword>
<evidence type="ECO:0000313" key="4">
    <source>
        <dbReference type="Proteomes" id="UP000198541"/>
    </source>
</evidence>
<keyword evidence="2" id="KW-0472">Membrane</keyword>
<feature type="region of interest" description="Disordered" evidence="1">
    <location>
        <begin position="151"/>
        <end position="210"/>
    </location>
</feature>
<dbReference type="AlphaFoldDB" id="A0A1H0BHS3"/>
<feature type="compositionally biased region" description="Gly residues" evidence="1">
    <location>
        <begin position="177"/>
        <end position="188"/>
    </location>
</feature>
<protein>
    <submittedName>
        <fullName evidence="3">Uncharacterized protein</fullName>
    </submittedName>
</protein>
<gene>
    <name evidence="3" type="ORF">SAMN05216355_10454</name>
</gene>
<dbReference type="Proteomes" id="UP000198541">
    <property type="component" value="Unassembled WGS sequence"/>
</dbReference>
<keyword evidence="2" id="KW-0812">Transmembrane</keyword>
<dbReference type="STRING" id="332524.SAMN04487766_12133"/>
<evidence type="ECO:0000256" key="1">
    <source>
        <dbReference type="SAM" id="MobiDB-lite"/>
    </source>
</evidence>
<organism evidence="3 4">
    <name type="scientific">Actinomyces ruminicola</name>
    <dbReference type="NCBI Taxonomy" id="332524"/>
    <lineage>
        <taxon>Bacteria</taxon>
        <taxon>Bacillati</taxon>
        <taxon>Actinomycetota</taxon>
        <taxon>Actinomycetes</taxon>
        <taxon>Actinomycetales</taxon>
        <taxon>Actinomycetaceae</taxon>
        <taxon>Actinomyces</taxon>
    </lineage>
</organism>
<proteinExistence type="predicted"/>
<accession>A0A1H0BHS3</accession>
<dbReference type="RefSeq" id="WP_092534535.1">
    <property type="nucleotide sequence ID" value="NZ_FNIM01000004.1"/>
</dbReference>